<accession>A0A9N7QNP2</accession>
<dbReference type="EMBL" id="AP026368">
    <property type="protein sequence ID" value="BDN85373.1"/>
    <property type="molecule type" value="Genomic_DNA"/>
</dbReference>
<geneLocation type="plasmid" evidence="1 2">
    <name>pMUM005</name>
</geneLocation>
<gene>
    <name evidence="1" type="ORF">NJB1907Z4_P0250</name>
</gene>
<evidence type="ECO:0000313" key="1">
    <source>
        <dbReference type="EMBL" id="BDN85373.1"/>
    </source>
</evidence>
<reference evidence="1" key="1">
    <citation type="submission" date="2022-06" db="EMBL/GenBank/DDBJ databases">
        <title>Complete genome sequence of Mycobacterium pseudoshottsii NJB1907-Z4.</title>
        <authorList>
            <person name="Komine T."/>
            <person name="Fukano H."/>
            <person name="Wada S."/>
        </authorList>
    </citation>
    <scope>NUCLEOTIDE SEQUENCE</scope>
    <source>
        <strain evidence="1">NJB1907-Z4</strain>
        <plasmid evidence="1">pMUM005</plasmid>
    </source>
</reference>
<evidence type="ECO:0000313" key="2">
    <source>
        <dbReference type="Proteomes" id="UP001058626"/>
    </source>
</evidence>
<keyword evidence="1" id="KW-0614">Plasmid</keyword>
<sequence length="185" mass="19508">MQRLVENGVEELGVPGAIRGRDDESGCASVGDIACFTGQQVVVAVGDRHCIAEAVRPVQGMRVLKDTHRKAGGAERLAGDEPPTPRDLGEHVGEQGWVEFPADLDLEVGDLVDLGRVTRRILCEFSCGGGRHVPVAVPDIDTFGRLVAPIDAVGVIPVIAEAGGGSPAVRVVVSCPPRREIGLHW</sequence>
<keyword evidence="2" id="KW-1185">Reference proteome</keyword>
<organism evidence="1 2">
    <name type="scientific">Mycobacterium pseudoshottsii</name>
    <dbReference type="NCBI Taxonomy" id="265949"/>
    <lineage>
        <taxon>Bacteria</taxon>
        <taxon>Bacillati</taxon>
        <taxon>Actinomycetota</taxon>
        <taxon>Actinomycetes</taxon>
        <taxon>Mycobacteriales</taxon>
        <taxon>Mycobacteriaceae</taxon>
        <taxon>Mycobacterium</taxon>
        <taxon>Mycobacterium ulcerans group</taxon>
    </lineage>
</organism>
<dbReference type="AlphaFoldDB" id="A0A9N7QNP2"/>
<proteinExistence type="predicted"/>
<name>A0A9N7QNP2_9MYCO</name>
<protein>
    <submittedName>
        <fullName evidence="1">Uncharacterized protein</fullName>
    </submittedName>
</protein>
<dbReference type="Proteomes" id="UP001058626">
    <property type="component" value="Plasmid pMUM005"/>
</dbReference>